<gene>
    <name evidence="16" type="ORF">U0070_006040</name>
</gene>
<evidence type="ECO:0000256" key="13">
    <source>
        <dbReference type="PROSITE-ProRule" id="PRU10141"/>
    </source>
</evidence>
<dbReference type="PROSITE" id="PS50011">
    <property type="entry name" value="PROTEIN_KINASE_DOM"/>
    <property type="match status" value="1"/>
</dbReference>
<feature type="compositionally biased region" description="Basic and acidic residues" evidence="14">
    <location>
        <begin position="54"/>
        <end position="68"/>
    </location>
</feature>
<evidence type="ECO:0000313" key="16">
    <source>
        <dbReference type="EMBL" id="KAK7811604.1"/>
    </source>
</evidence>
<evidence type="ECO:0000256" key="11">
    <source>
        <dbReference type="ARBA" id="ARBA00054427"/>
    </source>
</evidence>
<dbReference type="FunFam" id="1.10.510.10:FF:000557">
    <property type="entry name" value="Serine/threonine-protein kinase 33"/>
    <property type="match status" value="1"/>
</dbReference>
<evidence type="ECO:0000256" key="10">
    <source>
        <dbReference type="ARBA" id="ARBA00022840"/>
    </source>
</evidence>
<evidence type="ECO:0000256" key="2">
    <source>
        <dbReference type="ARBA" id="ARBA00005354"/>
    </source>
</evidence>
<keyword evidence="17" id="KW-1185">Reference proteome</keyword>
<evidence type="ECO:0000256" key="5">
    <source>
        <dbReference type="ARBA" id="ARBA00022527"/>
    </source>
</evidence>
<dbReference type="InterPro" id="IPR008271">
    <property type="entry name" value="Ser/Thr_kinase_AS"/>
</dbReference>
<reference evidence="16 17" key="1">
    <citation type="journal article" date="2023" name="bioRxiv">
        <title>Conserved and derived expression patterns and positive selection on dental genes reveal complex evolutionary context of ever-growing rodent molars.</title>
        <authorList>
            <person name="Calamari Z.T."/>
            <person name="Song A."/>
            <person name="Cohen E."/>
            <person name="Akter M."/>
            <person name="Roy R.D."/>
            <person name="Hallikas O."/>
            <person name="Christensen M.M."/>
            <person name="Li P."/>
            <person name="Marangoni P."/>
            <person name="Jernvall J."/>
            <person name="Klein O.D."/>
        </authorList>
    </citation>
    <scope>NUCLEOTIDE SEQUENCE [LARGE SCALE GENOMIC DNA]</scope>
    <source>
        <strain evidence="16">V071</strain>
    </source>
</reference>
<evidence type="ECO:0000256" key="3">
    <source>
        <dbReference type="ARBA" id="ARBA00012513"/>
    </source>
</evidence>
<evidence type="ECO:0000256" key="1">
    <source>
        <dbReference type="ARBA" id="ARBA00004556"/>
    </source>
</evidence>
<dbReference type="Gene3D" id="1.10.510.10">
    <property type="entry name" value="Transferase(Phosphotransferase) domain 1"/>
    <property type="match status" value="1"/>
</dbReference>
<dbReference type="Pfam" id="PF00069">
    <property type="entry name" value="Pkinase"/>
    <property type="match status" value="1"/>
</dbReference>
<evidence type="ECO:0000256" key="9">
    <source>
        <dbReference type="ARBA" id="ARBA00022777"/>
    </source>
</evidence>
<dbReference type="InterPro" id="IPR011009">
    <property type="entry name" value="Kinase-like_dom_sf"/>
</dbReference>
<comment type="caution">
    <text evidence="16">The sequence shown here is derived from an EMBL/GenBank/DDBJ whole genome shotgun (WGS) entry which is preliminary data.</text>
</comment>
<keyword evidence="10 13" id="KW-0067">ATP-binding</keyword>
<dbReference type="GO" id="GO:0005524">
    <property type="term" value="F:ATP binding"/>
    <property type="evidence" value="ECO:0007669"/>
    <property type="project" value="UniProtKB-UniRule"/>
</dbReference>
<evidence type="ECO:0000256" key="7">
    <source>
        <dbReference type="ARBA" id="ARBA00022679"/>
    </source>
</evidence>
<keyword evidence="8 13" id="KW-0547">Nucleotide-binding</keyword>
<name>A0AAW0IBR4_MYOGA</name>
<comment type="subcellular location">
    <subcellularLocation>
        <location evidence="1">Cytoplasm</location>
        <location evidence="1">Perinuclear region</location>
    </subcellularLocation>
</comment>
<feature type="domain" description="Protein kinase" evidence="15">
    <location>
        <begin position="147"/>
        <end position="413"/>
    </location>
</feature>
<dbReference type="GO" id="GO:0007283">
    <property type="term" value="P:spermatogenesis"/>
    <property type="evidence" value="ECO:0007669"/>
    <property type="project" value="UniProtKB-ARBA"/>
</dbReference>
<keyword evidence="5" id="KW-0723">Serine/threonine-protein kinase</keyword>
<dbReference type="Proteomes" id="UP001488838">
    <property type="component" value="Unassembled WGS sequence"/>
</dbReference>
<dbReference type="AlphaFoldDB" id="A0AAW0IBR4"/>
<feature type="binding site" evidence="13">
    <location>
        <position position="177"/>
    </location>
    <ligand>
        <name>ATP</name>
        <dbReference type="ChEBI" id="CHEBI:30616"/>
    </ligand>
</feature>
<feature type="compositionally biased region" description="Polar residues" evidence="14">
    <location>
        <begin position="109"/>
        <end position="119"/>
    </location>
</feature>
<dbReference type="InterPro" id="IPR000719">
    <property type="entry name" value="Prot_kinase_dom"/>
</dbReference>
<feature type="compositionally biased region" description="Basic and acidic residues" evidence="14">
    <location>
        <begin position="486"/>
        <end position="519"/>
    </location>
</feature>
<dbReference type="GO" id="GO:0004674">
    <property type="term" value="F:protein serine/threonine kinase activity"/>
    <property type="evidence" value="ECO:0007669"/>
    <property type="project" value="UniProtKB-KW"/>
</dbReference>
<dbReference type="PROSITE" id="PS00107">
    <property type="entry name" value="PROTEIN_KINASE_ATP"/>
    <property type="match status" value="1"/>
</dbReference>
<keyword evidence="9" id="KW-0418">Kinase</keyword>
<feature type="compositionally biased region" description="Low complexity" evidence="14">
    <location>
        <begin position="83"/>
        <end position="94"/>
    </location>
</feature>
<keyword evidence="6" id="KW-0597">Phosphoprotein</keyword>
<evidence type="ECO:0000256" key="4">
    <source>
        <dbReference type="ARBA" id="ARBA00022490"/>
    </source>
</evidence>
<proteinExistence type="inferred from homology"/>
<keyword evidence="7" id="KW-0808">Transferase</keyword>
<evidence type="ECO:0000256" key="6">
    <source>
        <dbReference type="ARBA" id="ARBA00022553"/>
    </source>
</evidence>
<evidence type="ECO:0000313" key="17">
    <source>
        <dbReference type="Proteomes" id="UP001488838"/>
    </source>
</evidence>
<evidence type="ECO:0000259" key="15">
    <source>
        <dbReference type="PROSITE" id="PS50011"/>
    </source>
</evidence>
<evidence type="ECO:0000256" key="14">
    <source>
        <dbReference type="SAM" id="MobiDB-lite"/>
    </source>
</evidence>
<dbReference type="FunFam" id="3.30.200.20:FF:000042">
    <property type="entry name" value="Aurora kinase A"/>
    <property type="match status" value="1"/>
</dbReference>
<dbReference type="SMART" id="SM00220">
    <property type="entry name" value="S_TKc"/>
    <property type="match status" value="1"/>
</dbReference>
<sequence length="519" mass="57839">MADSDLDEVPKKCPHCASSQADLLCVCSAVNTPILVVEMSQTSSIGSADIFASQERRKEKGASREPSMKDLVNIEDSTTPVDSPSSFPSLGSPSQGALSTRLSVERKPSQPQWSRSNVTEGKVPHIRMENGADIERQELWFCLQEFYTFGRILGQGSFGMVSEATDKETGAKWAIKKVNKEKAGSSAVKLLEREVNILKSVKHKHIIHLEQVFETPKQMYLVMELCEDGELKEVLDTKGHFSENETRLIIQSLASAIAYLHNKDIVHRDLKLENIMVKSSFMDDNNEMNLNIKVTDFGLAVRKHGSRSEGMMQTTCGTPIYMAPEVINAHEYSQQCDIWSIGVIMYLLLCGEPPFLANSEEKLFELIRKGELQFEDPVWDSVSDSAKNVLKQLMKVDPAHRITAKELLDNQWLTGNTVSSARPTNVLEMMKEWKNNPESDEDNTTAEKTKQPAKEKLKSDQIRGKVLDVNDSPSAKAAKQVGVSPAEEKPPLELGDGKVVKRLWEGEQRAEKPGPEPAV</sequence>
<feature type="region of interest" description="Disordered" evidence="14">
    <location>
        <begin position="53"/>
        <end position="120"/>
    </location>
</feature>
<protein>
    <recommendedName>
        <fullName evidence="12">Serine/threonine-protein kinase 33</fullName>
        <ecNumber evidence="3">2.7.11.1</ecNumber>
    </recommendedName>
</protein>
<accession>A0AAW0IBR4</accession>
<dbReference type="InterPro" id="IPR017441">
    <property type="entry name" value="Protein_kinase_ATP_BS"/>
</dbReference>
<dbReference type="EC" id="2.7.11.1" evidence="3"/>
<keyword evidence="4" id="KW-0963">Cytoplasm</keyword>
<dbReference type="PROSITE" id="PS00108">
    <property type="entry name" value="PROTEIN_KINASE_ST"/>
    <property type="match status" value="1"/>
</dbReference>
<dbReference type="GO" id="GO:0048471">
    <property type="term" value="C:perinuclear region of cytoplasm"/>
    <property type="evidence" value="ECO:0007669"/>
    <property type="project" value="UniProtKB-SubCell"/>
</dbReference>
<dbReference type="PANTHER" id="PTHR24347">
    <property type="entry name" value="SERINE/THREONINE-PROTEIN KINASE"/>
    <property type="match status" value="1"/>
</dbReference>
<dbReference type="EMBL" id="JBBHLL010000169">
    <property type="protein sequence ID" value="KAK7811604.1"/>
    <property type="molecule type" value="Genomic_DNA"/>
</dbReference>
<dbReference type="SUPFAM" id="SSF56112">
    <property type="entry name" value="Protein kinase-like (PK-like)"/>
    <property type="match status" value="1"/>
</dbReference>
<organism evidence="16 17">
    <name type="scientific">Myodes glareolus</name>
    <name type="common">Bank vole</name>
    <name type="synonym">Clethrionomys glareolus</name>
    <dbReference type="NCBI Taxonomy" id="447135"/>
    <lineage>
        <taxon>Eukaryota</taxon>
        <taxon>Metazoa</taxon>
        <taxon>Chordata</taxon>
        <taxon>Craniata</taxon>
        <taxon>Vertebrata</taxon>
        <taxon>Euteleostomi</taxon>
        <taxon>Mammalia</taxon>
        <taxon>Eutheria</taxon>
        <taxon>Euarchontoglires</taxon>
        <taxon>Glires</taxon>
        <taxon>Rodentia</taxon>
        <taxon>Myomorpha</taxon>
        <taxon>Muroidea</taxon>
        <taxon>Cricetidae</taxon>
        <taxon>Arvicolinae</taxon>
        <taxon>Myodes</taxon>
    </lineage>
</organism>
<comment type="similarity">
    <text evidence="2">Belongs to the protein kinase superfamily. CAMK Ser/Thr protein kinase family. CaMK subfamily.</text>
</comment>
<evidence type="ECO:0000256" key="12">
    <source>
        <dbReference type="ARBA" id="ARBA00072548"/>
    </source>
</evidence>
<feature type="region of interest" description="Disordered" evidence="14">
    <location>
        <begin position="434"/>
        <end position="519"/>
    </location>
</feature>
<comment type="function">
    <text evidence="11">Serine/threonine protein kinase required for spermatid differentiation and male fertility. Promotes sperm flagella assembly during spermatogenesis by mediating phosphorylation of fibrous sheath proteins AKAP3 and AKAP4. Also phosphorylates vimentin/VIM, thereby regulating the dynamic behavior of the intermediate filament cytoskeleton.</text>
</comment>
<feature type="compositionally biased region" description="Basic and acidic residues" evidence="14">
    <location>
        <begin position="445"/>
        <end position="468"/>
    </location>
</feature>
<evidence type="ECO:0000256" key="8">
    <source>
        <dbReference type="ARBA" id="ARBA00022741"/>
    </source>
</evidence>